<name>A0ABN8J060_9NEOP</name>
<reference evidence="2" key="1">
    <citation type="submission" date="2022-03" db="EMBL/GenBank/DDBJ databases">
        <authorList>
            <person name="Martin H S."/>
        </authorList>
    </citation>
    <scope>NUCLEOTIDE SEQUENCE</scope>
</reference>
<evidence type="ECO:0000313" key="2">
    <source>
        <dbReference type="EMBL" id="CAH2070968.1"/>
    </source>
</evidence>
<keyword evidence="3" id="KW-1185">Reference proteome</keyword>
<dbReference type="EMBL" id="OW152818">
    <property type="protein sequence ID" value="CAH2070968.1"/>
    <property type="molecule type" value="Genomic_DNA"/>
</dbReference>
<gene>
    <name evidence="2" type="ORF">IPOD504_LOCUS14924</name>
</gene>
<evidence type="ECO:0000313" key="3">
    <source>
        <dbReference type="Proteomes" id="UP000837857"/>
    </source>
</evidence>
<feature type="non-terminal residue" evidence="2">
    <location>
        <position position="1"/>
    </location>
</feature>
<feature type="region of interest" description="Disordered" evidence="1">
    <location>
        <begin position="1"/>
        <end position="24"/>
    </location>
</feature>
<sequence length="87" mass="10071">MVSPKGPQNIDDERVEPGRKRSARTSMVRCIAARWNVRAHDPRDDQRRGRREHQSAALHLGECTLDFQSVRPAIRSRNCLNNFLCLF</sequence>
<evidence type="ECO:0000256" key="1">
    <source>
        <dbReference type="SAM" id="MobiDB-lite"/>
    </source>
</evidence>
<protein>
    <submittedName>
        <fullName evidence="2">Uncharacterized protein</fullName>
    </submittedName>
</protein>
<proteinExistence type="predicted"/>
<accession>A0ABN8J060</accession>
<organism evidence="2 3">
    <name type="scientific">Iphiclides podalirius</name>
    <name type="common">scarce swallowtail</name>
    <dbReference type="NCBI Taxonomy" id="110791"/>
    <lineage>
        <taxon>Eukaryota</taxon>
        <taxon>Metazoa</taxon>
        <taxon>Ecdysozoa</taxon>
        <taxon>Arthropoda</taxon>
        <taxon>Hexapoda</taxon>
        <taxon>Insecta</taxon>
        <taxon>Pterygota</taxon>
        <taxon>Neoptera</taxon>
        <taxon>Endopterygota</taxon>
        <taxon>Lepidoptera</taxon>
        <taxon>Glossata</taxon>
        <taxon>Ditrysia</taxon>
        <taxon>Papilionoidea</taxon>
        <taxon>Papilionidae</taxon>
        <taxon>Papilioninae</taxon>
        <taxon>Iphiclides</taxon>
    </lineage>
</organism>
<dbReference type="Proteomes" id="UP000837857">
    <property type="component" value="Chromosome 6"/>
</dbReference>